<dbReference type="EMBL" id="SNWQ01000012">
    <property type="protein sequence ID" value="TDO45798.1"/>
    <property type="molecule type" value="Genomic_DNA"/>
</dbReference>
<dbReference type="RefSeq" id="WP_133802419.1">
    <property type="nucleotide sequence ID" value="NZ_SNWQ01000012.1"/>
</dbReference>
<keyword evidence="1" id="KW-0732">Signal</keyword>
<name>A0A4V3C9K2_9ACTN</name>
<evidence type="ECO:0000256" key="1">
    <source>
        <dbReference type="SAM" id="SignalP"/>
    </source>
</evidence>
<dbReference type="Proteomes" id="UP000295388">
    <property type="component" value="Unassembled WGS sequence"/>
</dbReference>
<evidence type="ECO:0000313" key="3">
    <source>
        <dbReference type="EMBL" id="TDO45798.1"/>
    </source>
</evidence>
<evidence type="ECO:0000313" key="4">
    <source>
        <dbReference type="Proteomes" id="UP000295388"/>
    </source>
</evidence>
<proteinExistence type="predicted"/>
<dbReference type="CDD" id="cd11614">
    <property type="entry name" value="SAF_CpaB_FlgA_like"/>
    <property type="match status" value="1"/>
</dbReference>
<sequence length="211" mass="21546">MKPSSSFRDLSRLLLRVARWHRRLLAGVAAAAAAWFALAAVSPPPAPTIAVLAAERDLPGGTAPKPGDLRTLQLPPSAVPAGALRPGTDLSRRVLATAVRSGEPLTDARFLTPTAVPPGLVAYPLRLDDPAIVALLHPGDRLDLYAATSAATDSAIHLARAIPVLAIPATATRTGPSGALVVLAATPATAARIAQAAANSRITIALTPDTS</sequence>
<gene>
    <name evidence="3" type="ORF">EV643_112123</name>
</gene>
<comment type="caution">
    <text evidence="3">The sequence shown here is derived from an EMBL/GenBank/DDBJ whole genome shotgun (WGS) entry which is preliminary data.</text>
</comment>
<organism evidence="3 4">
    <name type="scientific">Kribbella caucasensis</name>
    <dbReference type="NCBI Taxonomy" id="2512215"/>
    <lineage>
        <taxon>Bacteria</taxon>
        <taxon>Bacillati</taxon>
        <taxon>Actinomycetota</taxon>
        <taxon>Actinomycetes</taxon>
        <taxon>Propionibacteriales</taxon>
        <taxon>Kribbellaceae</taxon>
        <taxon>Kribbella</taxon>
    </lineage>
</organism>
<protein>
    <submittedName>
        <fullName evidence="3">Flp pilus assembly protein CpaB</fullName>
    </submittedName>
</protein>
<feature type="domain" description="SAF" evidence="2">
    <location>
        <begin position="49"/>
        <end position="111"/>
    </location>
</feature>
<dbReference type="InterPro" id="IPR013974">
    <property type="entry name" value="SAF"/>
</dbReference>
<evidence type="ECO:0000259" key="2">
    <source>
        <dbReference type="SMART" id="SM00858"/>
    </source>
</evidence>
<keyword evidence="4" id="KW-1185">Reference proteome</keyword>
<feature type="signal peptide" evidence="1">
    <location>
        <begin position="1"/>
        <end position="39"/>
    </location>
</feature>
<reference evidence="3 4" key="1">
    <citation type="submission" date="2019-03" db="EMBL/GenBank/DDBJ databases">
        <title>Genomic Encyclopedia of Type Strains, Phase III (KMG-III): the genomes of soil and plant-associated and newly described type strains.</title>
        <authorList>
            <person name="Whitman W."/>
        </authorList>
    </citation>
    <scope>NUCLEOTIDE SEQUENCE [LARGE SCALE GENOMIC DNA]</scope>
    <source>
        <strain evidence="3 4">VKM Ac-2527</strain>
    </source>
</reference>
<feature type="chain" id="PRO_5020454022" evidence="1">
    <location>
        <begin position="40"/>
        <end position="211"/>
    </location>
</feature>
<dbReference type="OrthoDB" id="4808509at2"/>
<dbReference type="SMART" id="SM00858">
    <property type="entry name" value="SAF"/>
    <property type="match status" value="1"/>
</dbReference>
<dbReference type="AlphaFoldDB" id="A0A4V3C9K2"/>
<accession>A0A4V3C9K2</accession>